<dbReference type="Proteomes" id="UP000273982">
    <property type="component" value="Chromosome"/>
</dbReference>
<dbReference type="CDD" id="cd02440">
    <property type="entry name" value="AdoMet_MTases"/>
    <property type="match status" value="1"/>
</dbReference>
<keyword evidence="2" id="KW-0489">Methyltransferase</keyword>
<dbReference type="AlphaFoldDB" id="A0A3G8M5Z3"/>
<dbReference type="InterPro" id="IPR013217">
    <property type="entry name" value="Methyltransf_12"/>
</dbReference>
<feature type="domain" description="Methyltransferase type 12" evidence="1">
    <location>
        <begin position="54"/>
        <end position="151"/>
    </location>
</feature>
<dbReference type="SUPFAM" id="SSF53335">
    <property type="entry name" value="S-adenosyl-L-methionine-dependent methyltransferases"/>
    <property type="match status" value="1"/>
</dbReference>
<proteinExistence type="predicted"/>
<evidence type="ECO:0000259" key="1">
    <source>
        <dbReference type="Pfam" id="PF08242"/>
    </source>
</evidence>
<dbReference type="Gene3D" id="3.40.50.150">
    <property type="entry name" value="Vaccinia Virus protein VP39"/>
    <property type="match status" value="1"/>
</dbReference>
<evidence type="ECO:0000313" key="3">
    <source>
        <dbReference type="Proteomes" id="UP000273982"/>
    </source>
</evidence>
<dbReference type="GO" id="GO:0008168">
    <property type="term" value="F:methyltransferase activity"/>
    <property type="evidence" value="ECO:0007669"/>
    <property type="project" value="UniProtKB-KW"/>
</dbReference>
<accession>A0A3G8M5Z3</accession>
<dbReference type="EMBL" id="CP034086">
    <property type="protein sequence ID" value="AZG77419.1"/>
    <property type="molecule type" value="Genomic_DNA"/>
</dbReference>
<evidence type="ECO:0000313" key="2">
    <source>
        <dbReference type="EMBL" id="AZG77419.1"/>
    </source>
</evidence>
<organism evidence="2 3">
    <name type="scientific">Methylocystis rosea</name>
    <dbReference type="NCBI Taxonomy" id="173366"/>
    <lineage>
        <taxon>Bacteria</taxon>
        <taxon>Pseudomonadati</taxon>
        <taxon>Pseudomonadota</taxon>
        <taxon>Alphaproteobacteria</taxon>
        <taxon>Hyphomicrobiales</taxon>
        <taxon>Methylocystaceae</taxon>
        <taxon>Methylocystis</taxon>
    </lineage>
</organism>
<dbReference type="PANTHER" id="PTHR43464">
    <property type="entry name" value="METHYLTRANSFERASE"/>
    <property type="match status" value="1"/>
</dbReference>
<dbReference type="Pfam" id="PF08242">
    <property type="entry name" value="Methyltransf_12"/>
    <property type="match status" value="1"/>
</dbReference>
<name>A0A3G8M5Z3_9HYPH</name>
<dbReference type="RefSeq" id="WP_124739119.1">
    <property type="nucleotide sequence ID" value="NZ_CP034086.1"/>
</dbReference>
<keyword evidence="2" id="KW-0808">Transferase</keyword>
<dbReference type="GO" id="GO:0032259">
    <property type="term" value="P:methylation"/>
    <property type="evidence" value="ECO:0007669"/>
    <property type="project" value="UniProtKB-KW"/>
</dbReference>
<gene>
    <name evidence="2" type="ORF">EHO51_12150</name>
</gene>
<protein>
    <submittedName>
        <fullName evidence="2">Class I SAM-dependent methyltransferase</fullName>
    </submittedName>
</protein>
<sequence>MNADVKSAYSGEIFDLWDTYEKVVVKDFMFHAALGEEVERALRERFEGRAFSLLDLGCGDAHVFAPILRRIPPASYKGIDLSDTALALAAENLKSLPCPVQLSHSDMLSALSDGVSYDVLHSSFVLHHLSTEDKAEFFRRASRALAPGGLLLLVDTMREEDETRDDYLRHYFAWIEKDWTGLSRAEKDAIFDHVSTSDYPEPLSLLEQQARAAGLKRLPGGVPHRWHHLMRFERA</sequence>
<reference evidence="2 3" key="1">
    <citation type="submission" date="2018-11" db="EMBL/GenBank/DDBJ databases">
        <title>Genome squencing of methanotrophic bacteria isolated from alkaline groundwater in Korea.</title>
        <authorList>
            <person name="Nguyen L.N."/>
        </authorList>
    </citation>
    <scope>NUCLEOTIDE SEQUENCE [LARGE SCALE GENOMIC DNA]</scope>
    <source>
        <strain evidence="2 3">GW6</strain>
    </source>
</reference>
<dbReference type="KEGG" id="mros:EHO51_12150"/>
<dbReference type="InterPro" id="IPR029063">
    <property type="entry name" value="SAM-dependent_MTases_sf"/>
</dbReference>